<sequence>MTTTVVAPANAHLSIANGPVETCSNPECNLELSRTEKARSVRQNGLCNGCVADGVTAPELPAAPEAAALPAPAEETIAPEAITEAAPVEETAEETAARLHSLGLDPETCEPYRCGHCNTSIAATPDAEYCTPACEAAAVSAKALEIAVDVVRFAYPEISAYEAETGLTSAVKHWSNGRVAGQGIAAAARAWNHDYKDMKFAEQGQANTKALPILKAAIRAAQEFAKAHRPA</sequence>
<name>A0A229R3V7_9PSEU</name>
<accession>A0A229R3V7</accession>
<evidence type="ECO:0000313" key="1">
    <source>
        <dbReference type="EMBL" id="OXM41306.1"/>
    </source>
</evidence>
<evidence type="ECO:0000313" key="2">
    <source>
        <dbReference type="Proteomes" id="UP000215223"/>
    </source>
</evidence>
<dbReference type="OrthoDB" id="3399802at2"/>
<protein>
    <submittedName>
        <fullName evidence="1">Uncharacterized protein</fullName>
    </submittedName>
</protein>
<dbReference type="AlphaFoldDB" id="A0A229R3V7"/>
<dbReference type="Proteomes" id="UP000215223">
    <property type="component" value="Unassembled WGS sequence"/>
</dbReference>
<proteinExistence type="predicted"/>
<comment type="caution">
    <text evidence="1">The sequence shown here is derived from an EMBL/GenBank/DDBJ whole genome shotgun (WGS) entry which is preliminary data.</text>
</comment>
<reference evidence="1 2" key="1">
    <citation type="submission" date="2017-07" db="EMBL/GenBank/DDBJ databases">
        <title>Amycolatopsis thailandensis Genome sequencing and assembly.</title>
        <authorList>
            <person name="Kaur N."/>
            <person name="Mayilraj S."/>
        </authorList>
    </citation>
    <scope>NUCLEOTIDE SEQUENCE [LARGE SCALE GENOMIC DNA]</scope>
    <source>
        <strain evidence="1 2">JCM 16380</strain>
    </source>
</reference>
<organism evidence="1 2">
    <name type="scientific">Amycolatopsis thailandensis</name>
    <dbReference type="NCBI Taxonomy" id="589330"/>
    <lineage>
        <taxon>Bacteria</taxon>
        <taxon>Bacillati</taxon>
        <taxon>Actinomycetota</taxon>
        <taxon>Actinomycetes</taxon>
        <taxon>Pseudonocardiales</taxon>
        <taxon>Pseudonocardiaceae</taxon>
        <taxon>Amycolatopsis</taxon>
    </lineage>
</organism>
<keyword evidence="2" id="KW-1185">Reference proteome</keyword>
<gene>
    <name evidence="1" type="ORF">CFP71_42750</name>
</gene>
<dbReference type="EMBL" id="NMQT01000339">
    <property type="protein sequence ID" value="OXM41306.1"/>
    <property type="molecule type" value="Genomic_DNA"/>
</dbReference>
<dbReference type="RefSeq" id="WP_093939480.1">
    <property type="nucleotide sequence ID" value="NZ_NMQT01000339.1"/>
</dbReference>